<dbReference type="PROSITE" id="PS50097">
    <property type="entry name" value="BTB"/>
    <property type="match status" value="1"/>
</dbReference>
<reference evidence="3" key="1">
    <citation type="submission" date="2022-10" db="EMBL/GenBank/DDBJ databases">
        <title>Genome assembly of Pristionchus species.</title>
        <authorList>
            <person name="Yoshida K."/>
            <person name="Sommer R.J."/>
        </authorList>
    </citation>
    <scope>NUCLEOTIDE SEQUENCE [LARGE SCALE GENOMIC DNA]</scope>
    <source>
        <strain evidence="3">RS5460</strain>
    </source>
</reference>
<dbReference type="SUPFAM" id="SSF54695">
    <property type="entry name" value="POZ domain"/>
    <property type="match status" value="1"/>
</dbReference>
<accession>A0AAN4ZE65</accession>
<dbReference type="PANTHER" id="PTHR22744:SF14">
    <property type="entry name" value="BTB DOMAIN-CONTAINING PROTEIN-RELATED"/>
    <property type="match status" value="1"/>
</dbReference>
<dbReference type="SMART" id="SM00225">
    <property type="entry name" value="BTB"/>
    <property type="match status" value="1"/>
</dbReference>
<dbReference type="EMBL" id="BTRK01000002">
    <property type="protein sequence ID" value="GMR38334.1"/>
    <property type="molecule type" value="Genomic_DNA"/>
</dbReference>
<feature type="non-terminal residue" evidence="2">
    <location>
        <position position="1"/>
    </location>
</feature>
<evidence type="ECO:0000313" key="3">
    <source>
        <dbReference type="Proteomes" id="UP001328107"/>
    </source>
</evidence>
<evidence type="ECO:0000313" key="2">
    <source>
        <dbReference type="EMBL" id="GMR38334.1"/>
    </source>
</evidence>
<dbReference type="AlphaFoldDB" id="A0AAN4ZE65"/>
<dbReference type="Gene3D" id="2.60.210.10">
    <property type="entry name" value="Apoptosis, Tumor Necrosis Factor Receptor Associated Protein 2, Chain A"/>
    <property type="match status" value="1"/>
</dbReference>
<dbReference type="InterPro" id="IPR008974">
    <property type="entry name" value="TRAF-like"/>
</dbReference>
<dbReference type="CDD" id="cd18186">
    <property type="entry name" value="BTB_POZ_ZBTB_KLHL-like"/>
    <property type="match status" value="1"/>
</dbReference>
<comment type="caution">
    <text evidence="2">The sequence shown here is derived from an EMBL/GenBank/DDBJ whole genome shotgun (WGS) entry which is preliminary data.</text>
</comment>
<organism evidence="2 3">
    <name type="scientific">Pristionchus mayeri</name>
    <dbReference type="NCBI Taxonomy" id="1317129"/>
    <lineage>
        <taxon>Eukaryota</taxon>
        <taxon>Metazoa</taxon>
        <taxon>Ecdysozoa</taxon>
        <taxon>Nematoda</taxon>
        <taxon>Chromadorea</taxon>
        <taxon>Rhabditida</taxon>
        <taxon>Rhabditina</taxon>
        <taxon>Diplogasteromorpha</taxon>
        <taxon>Diplogasteroidea</taxon>
        <taxon>Neodiplogasteridae</taxon>
        <taxon>Pristionchus</taxon>
    </lineage>
</organism>
<dbReference type="Gene3D" id="3.30.710.10">
    <property type="entry name" value="Potassium Channel Kv1.1, Chain A"/>
    <property type="match status" value="1"/>
</dbReference>
<keyword evidence="3" id="KW-1185">Reference proteome</keyword>
<feature type="domain" description="BTB" evidence="1">
    <location>
        <begin position="150"/>
        <end position="211"/>
    </location>
</feature>
<gene>
    <name evidence="2" type="ORF">PMAYCL1PPCAC_08529</name>
</gene>
<dbReference type="Proteomes" id="UP001328107">
    <property type="component" value="Unassembled WGS sequence"/>
</dbReference>
<dbReference type="InterPro" id="IPR000210">
    <property type="entry name" value="BTB/POZ_dom"/>
</dbReference>
<dbReference type="PANTHER" id="PTHR22744">
    <property type="entry name" value="HELIX LOOP HELIX PROTEIN 21-RELATED"/>
    <property type="match status" value="1"/>
</dbReference>
<sequence length="337" mass="39415">IRLVPEGRMAAPPVESGGKISMVVEEWTATQTEQFSAVHRINGYPWRLKLFFSDDDDDDGKKRYLELICDISSEAELWQCTAAVKTVSPLQPGTSYRRSHYFASWYNGGRTRWANTSGDWKVGDRLEMEIVPDDGERWRVRPILYPSVPLDGILVVGEEKRKIHVNKKSLASQSPFFDRLFYSDFMDKNMNAIRIGDVEYKEFSNIYRMIYGFDGASLSDENVRRVEQLADRFELKIVEDRVVSFVLSDNCSFSQIEKLMFAEHCNIPFMRDKIISKMNDELEELSESPLWFELSKETMQALMKQCILTKKRMRILCRKNQSERFCSSFVPYFLYFF</sequence>
<dbReference type="InterPro" id="IPR011333">
    <property type="entry name" value="SKP1/BTB/POZ_sf"/>
</dbReference>
<proteinExistence type="predicted"/>
<protein>
    <recommendedName>
        <fullName evidence="1">BTB domain-containing protein</fullName>
    </recommendedName>
</protein>
<name>A0AAN4ZE65_9BILA</name>
<dbReference type="Pfam" id="PF00651">
    <property type="entry name" value="BTB"/>
    <property type="match status" value="1"/>
</dbReference>
<evidence type="ECO:0000259" key="1">
    <source>
        <dbReference type="PROSITE" id="PS50097"/>
    </source>
</evidence>
<dbReference type="CDD" id="cd14733">
    <property type="entry name" value="BACK"/>
    <property type="match status" value="1"/>
</dbReference>